<dbReference type="GO" id="GO:0045087">
    <property type="term" value="P:innate immune response"/>
    <property type="evidence" value="ECO:0007669"/>
    <property type="project" value="TreeGrafter"/>
</dbReference>
<keyword evidence="1" id="KW-1015">Disulfide bond</keyword>
<dbReference type="PROSITE" id="PS50215">
    <property type="entry name" value="ADAM_MEPRO"/>
    <property type="match status" value="1"/>
</dbReference>
<feature type="compositionally biased region" description="Pro residues" evidence="3">
    <location>
        <begin position="689"/>
        <end position="703"/>
    </location>
</feature>
<feature type="region of interest" description="Disordered" evidence="3">
    <location>
        <begin position="371"/>
        <end position="410"/>
    </location>
</feature>
<feature type="domain" description="EGF-like" evidence="5">
    <location>
        <begin position="535"/>
        <end position="567"/>
    </location>
</feature>
<dbReference type="InterPro" id="IPR000742">
    <property type="entry name" value="EGF"/>
</dbReference>
<evidence type="ECO:0000313" key="8">
    <source>
        <dbReference type="Proteomes" id="UP000694400"/>
    </source>
</evidence>
<dbReference type="SUPFAM" id="SSF55486">
    <property type="entry name" value="Metalloproteases ('zincins'), catalytic domain"/>
    <property type="match status" value="1"/>
</dbReference>
<protein>
    <submittedName>
        <fullName evidence="7">ADAM metallopeptidase domain 15</fullName>
    </submittedName>
</protein>
<dbReference type="InterPro" id="IPR001590">
    <property type="entry name" value="Peptidase_M12B"/>
</dbReference>
<reference evidence="7" key="1">
    <citation type="submission" date="2019-08" db="EMBL/GenBank/DDBJ databases">
        <title>Three high-quality genomes provides insights into domestication of ducks.</title>
        <authorList>
            <person name="Hou Z.C."/>
            <person name="Zhu F."/>
            <person name="Yin Z.T."/>
            <person name="Zhang F."/>
        </authorList>
    </citation>
    <scope>NUCLEOTIDE SEQUENCE [LARGE SCALE GENOMIC DNA]</scope>
</reference>
<dbReference type="Pfam" id="PF01421">
    <property type="entry name" value="Reprolysin"/>
    <property type="match status" value="1"/>
</dbReference>
<feature type="region of interest" description="Disordered" evidence="3">
    <location>
        <begin position="31"/>
        <end position="62"/>
    </location>
</feature>
<dbReference type="Gene3D" id="3.40.390.10">
    <property type="entry name" value="Collagenase (Catalytic Domain)"/>
    <property type="match status" value="1"/>
</dbReference>
<feature type="binding site" evidence="2">
    <location>
        <position position="220"/>
    </location>
    <ligand>
        <name>Zn(2+)</name>
        <dbReference type="ChEBI" id="CHEBI:29105"/>
        <note>catalytic</note>
    </ligand>
</feature>
<keyword evidence="4" id="KW-0472">Membrane</keyword>
<dbReference type="GO" id="GO:0046872">
    <property type="term" value="F:metal ion binding"/>
    <property type="evidence" value="ECO:0007669"/>
    <property type="project" value="UniProtKB-KW"/>
</dbReference>
<feature type="transmembrane region" description="Helical" evidence="4">
    <location>
        <begin position="589"/>
        <end position="610"/>
    </location>
</feature>
<dbReference type="PROSITE" id="PS50026">
    <property type="entry name" value="EGF_3"/>
    <property type="match status" value="1"/>
</dbReference>
<comment type="caution">
    <text evidence="1">Lacks conserved residue(s) required for the propagation of feature annotation.</text>
</comment>
<dbReference type="GO" id="GO:0004222">
    <property type="term" value="F:metalloendopeptidase activity"/>
    <property type="evidence" value="ECO:0007669"/>
    <property type="project" value="InterPro"/>
</dbReference>
<evidence type="ECO:0000256" key="3">
    <source>
        <dbReference type="SAM" id="MobiDB-lite"/>
    </source>
</evidence>
<feature type="compositionally biased region" description="Pro residues" evidence="3">
    <location>
        <begin position="713"/>
        <end position="727"/>
    </location>
</feature>
<dbReference type="GO" id="GO:0005615">
    <property type="term" value="C:extracellular space"/>
    <property type="evidence" value="ECO:0007669"/>
    <property type="project" value="TreeGrafter"/>
</dbReference>
<dbReference type="PANTHER" id="PTHR11905:SF130">
    <property type="entry name" value="DISINTEGRIN AND METALLOPROTEINASE DOMAIN-CONTAINING PROTEIN 15"/>
    <property type="match status" value="1"/>
</dbReference>
<reference evidence="7" key="3">
    <citation type="submission" date="2025-09" db="UniProtKB">
        <authorList>
            <consortium name="Ensembl"/>
        </authorList>
    </citation>
    <scope>IDENTIFICATION</scope>
</reference>
<evidence type="ECO:0000259" key="5">
    <source>
        <dbReference type="PROSITE" id="PS50026"/>
    </source>
</evidence>
<dbReference type="GO" id="GO:0007229">
    <property type="term" value="P:integrin-mediated signaling pathway"/>
    <property type="evidence" value="ECO:0007669"/>
    <property type="project" value="TreeGrafter"/>
</dbReference>
<organism evidence="7 8">
    <name type="scientific">Anas platyrhynchos</name>
    <name type="common">Mallard</name>
    <name type="synonym">Anas boschas</name>
    <dbReference type="NCBI Taxonomy" id="8839"/>
    <lineage>
        <taxon>Eukaryota</taxon>
        <taxon>Metazoa</taxon>
        <taxon>Chordata</taxon>
        <taxon>Craniata</taxon>
        <taxon>Vertebrata</taxon>
        <taxon>Euteleostomi</taxon>
        <taxon>Archelosauria</taxon>
        <taxon>Archosauria</taxon>
        <taxon>Dinosauria</taxon>
        <taxon>Saurischia</taxon>
        <taxon>Theropoda</taxon>
        <taxon>Coelurosauria</taxon>
        <taxon>Aves</taxon>
        <taxon>Neognathae</taxon>
        <taxon>Galloanserae</taxon>
        <taxon>Anseriformes</taxon>
        <taxon>Anatidae</taxon>
        <taxon>Anatinae</taxon>
        <taxon>Anas</taxon>
    </lineage>
</organism>
<feature type="domain" description="Peptidase M12B" evidence="6">
    <location>
        <begin position="186"/>
        <end position="239"/>
    </location>
</feature>
<dbReference type="GO" id="GO:0005178">
    <property type="term" value="F:integrin binding"/>
    <property type="evidence" value="ECO:0007669"/>
    <property type="project" value="TreeGrafter"/>
</dbReference>
<feature type="compositionally biased region" description="Low complexity" evidence="3">
    <location>
        <begin position="126"/>
        <end position="145"/>
    </location>
</feature>
<dbReference type="Pfam" id="PF08516">
    <property type="entry name" value="ADAM_CR"/>
    <property type="match status" value="1"/>
</dbReference>
<evidence type="ECO:0000259" key="6">
    <source>
        <dbReference type="PROSITE" id="PS50215"/>
    </source>
</evidence>
<reference evidence="7" key="2">
    <citation type="submission" date="2025-08" db="UniProtKB">
        <authorList>
            <consortium name="Ensembl"/>
        </authorList>
    </citation>
    <scope>IDENTIFICATION</scope>
</reference>
<dbReference type="PROSITE" id="PS01186">
    <property type="entry name" value="EGF_2"/>
    <property type="match status" value="1"/>
</dbReference>
<evidence type="ECO:0000256" key="2">
    <source>
        <dbReference type="PROSITE-ProRule" id="PRU00276"/>
    </source>
</evidence>
<feature type="compositionally biased region" description="Basic and acidic residues" evidence="3">
    <location>
        <begin position="147"/>
        <end position="159"/>
    </location>
</feature>
<keyword evidence="1" id="KW-0245">EGF-like domain</keyword>
<name>A0A8B9SZ18_ANAPL</name>
<dbReference type="InterPro" id="IPR024079">
    <property type="entry name" value="MetalloPept_cat_dom_sf"/>
</dbReference>
<dbReference type="GO" id="GO:0006508">
    <property type="term" value="P:proteolysis"/>
    <property type="evidence" value="ECO:0007669"/>
    <property type="project" value="InterPro"/>
</dbReference>
<feature type="disulfide bond" evidence="1">
    <location>
        <begin position="539"/>
        <end position="549"/>
    </location>
</feature>
<keyword evidence="2" id="KW-0479">Metal-binding</keyword>
<keyword evidence="4" id="KW-1133">Transmembrane helix</keyword>
<keyword evidence="4" id="KW-0812">Transmembrane</keyword>
<sequence length="771" mass="77573">MVLDHAAVSAGRVGARCRGLPPPLLMPFPAPAVPELPRPEPCPHPDPGNRQPGGHGESSRAPATPVCVSLCHPLAAMGVPDPPPPCPPVLPAAGRARGLGGGGGVERGRQVRGGAQCPGHAGAVPAVAPGGAAAPAAPRQRAAPHVSDGDGDKGTGDRGRACRLVSAPLRLVLVSPGAPALTTVAVGMSVQASMCSPTRSGGVSMDYSVSVLVIASTVAHQLGHSLGMGHDGVGRFCECSNLYHDHWLHHGLAHRAHTWLELQQLQPAGPGAQPGAGAGLVPLQRARAPAAGREPPLLGTASWSRARAATAASAWSAPTPAATAAPASWCPERSVPRGTPAAMTASCAVRDICAGSLWGSATCPSSVMGSHLTAHPTPSCRTGSPVLGGGRAATAAPVPPTRGSASSSWGQVRRGQAWGQWPGVGGLGSLLPAAGASPVSSSCMASLNAKGDERGHCGQLANGSYVACAQQDAGCGRLQCRRGGARGGRAEGSCQGTTLPGVEDVSDAAMVLPGTACGPGKVCLQHQCQDVSVLGDQQCRSKCHGHGVCNNHGHCHCEPGWAPPTCDSPGAGGSQDSGPAATLERGGSALPTALLLSALLGLALVLGLCCARRAGLHKHLCQLGKGTSCQYSAETRVRFLGPEAPDGWSGISQPEPPLAGQGPPQRPRPPQWRQATELQVMHSSKPAVPARPDPPARPLPPDPLTKASQAPPSDRPPPPTRPLPADPVAPGTQVTAARRHPAGQRPPAPPGAGEVVGPPPASRGGRSIPQL</sequence>
<accession>A0A8B9SZ18</accession>
<evidence type="ECO:0000313" key="7">
    <source>
        <dbReference type="Ensembl" id="ENSAPLP00020013311.1"/>
    </source>
</evidence>
<dbReference type="SMART" id="SM00608">
    <property type="entry name" value="ACR"/>
    <property type="match status" value="1"/>
</dbReference>
<proteinExistence type="predicted"/>
<dbReference type="Ensembl" id="ENSAPLT00020014345.1">
    <property type="protein sequence ID" value="ENSAPLP00020013311.1"/>
    <property type="gene ID" value="ENSAPLG00020009776.1"/>
</dbReference>
<dbReference type="AlphaFoldDB" id="A0A8B9SZ18"/>
<keyword evidence="2" id="KW-0862">Zinc</keyword>
<dbReference type="InterPro" id="IPR006586">
    <property type="entry name" value="ADAM_Cys-rich"/>
</dbReference>
<dbReference type="Proteomes" id="UP000694400">
    <property type="component" value="Chromosome 32"/>
</dbReference>
<feature type="binding site" evidence="2">
    <location>
        <position position="224"/>
    </location>
    <ligand>
        <name>Zn(2+)</name>
        <dbReference type="ChEBI" id="CHEBI:29105"/>
        <note>catalytic</note>
    </ligand>
</feature>
<feature type="region of interest" description="Disordered" evidence="3">
    <location>
        <begin position="126"/>
        <end position="159"/>
    </location>
</feature>
<evidence type="ECO:0000256" key="1">
    <source>
        <dbReference type="PROSITE-ProRule" id="PRU00076"/>
    </source>
</evidence>
<feature type="binding site" evidence="2">
    <location>
        <position position="230"/>
    </location>
    <ligand>
        <name>Zn(2+)</name>
        <dbReference type="ChEBI" id="CHEBI:29105"/>
        <note>catalytic</note>
    </ligand>
</feature>
<feature type="region of interest" description="Disordered" evidence="3">
    <location>
        <begin position="641"/>
        <end position="771"/>
    </location>
</feature>
<feature type="disulfide bond" evidence="1">
    <location>
        <begin position="557"/>
        <end position="566"/>
    </location>
</feature>
<evidence type="ECO:0000256" key="4">
    <source>
        <dbReference type="SAM" id="Phobius"/>
    </source>
</evidence>
<dbReference type="PANTHER" id="PTHR11905">
    <property type="entry name" value="ADAM A DISINTEGRIN AND METALLOPROTEASE DOMAIN"/>
    <property type="match status" value="1"/>
</dbReference>